<dbReference type="InParanoid" id="A0A1I5WY00"/>
<gene>
    <name evidence="1" type="ORF">SAMN04489713_12525</name>
</gene>
<proteinExistence type="predicted"/>
<dbReference type="Proteomes" id="UP000183413">
    <property type="component" value="Unassembled WGS sequence"/>
</dbReference>
<evidence type="ECO:0000313" key="2">
    <source>
        <dbReference type="Proteomes" id="UP000183413"/>
    </source>
</evidence>
<evidence type="ECO:0000313" key="1">
    <source>
        <dbReference type="EMBL" id="SFQ24623.1"/>
    </source>
</evidence>
<protein>
    <submittedName>
        <fullName evidence="1">Uncharacterized protein</fullName>
    </submittedName>
</protein>
<accession>A0A1I5WY00</accession>
<keyword evidence="2" id="KW-1185">Reference proteome</keyword>
<dbReference type="AlphaFoldDB" id="A0A1I5WY00"/>
<dbReference type="EMBL" id="FOVH01000025">
    <property type="protein sequence ID" value="SFQ24623.1"/>
    <property type="molecule type" value="Genomic_DNA"/>
</dbReference>
<name>A0A1I5WY00_9ACTN</name>
<reference evidence="1 2" key="1">
    <citation type="submission" date="2016-10" db="EMBL/GenBank/DDBJ databases">
        <authorList>
            <person name="de Groot N.N."/>
        </authorList>
    </citation>
    <scope>NUCLEOTIDE SEQUENCE [LARGE SCALE GENOMIC DNA]</scope>
    <source>
        <strain evidence="1 2">DSM 43067</strain>
    </source>
</reference>
<organism evidence="1 2">
    <name type="scientific">Actinomadura madurae</name>
    <dbReference type="NCBI Taxonomy" id="1993"/>
    <lineage>
        <taxon>Bacteria</taxon>
        <taxon>Bacillati</taxon>
        <taxon>Actinomycetota</taxon>
        <taxon>Actinomycetes</taxon>
        <taxon>Streptosporangiales</taxon>
        <taxon>Thermomonosporaceae</taxon>
        <taxon>Actinomadura</taxon>
    </lineage>
</organism>
<sequence>MRGGWECGEMWWAGGLESVLDGLAAMFSLKSMGPLSTACG</sequence>